<feature type="region of interest" description="Disordered" evidence="1">
    <location>
        <begin position="777"/>
        <end position="822"/>
    </location>
</feature>
<evidence type="ECO:0000313" key="3">
    <source>
        <dbReference type="Proteomes" id="UP001302367"/>
    </source>
</evidence>
<proteinExistence type="predicted"/>
<name>A0ABZ0P2D5_CERBT</name>
<dbReference type="RefSeq" id="XP_065459378.1">
    <property type="nucleotide sequence ID" value="XM_065603306.1"/>
</dbReference>
<evidence type="ECO:0000313" key="2">
    <source>
        <dbReference type="EMBL" id="WPB05984.1"/>
    </source>
</evidence>
<protein>
    <submittedName>
        <fullName evidence="2">Uncharacterized protein</fullName>
    </submittedName>
</protein>
<feature type="compositionally biased region" description="Basic and acidic residues" evidence="1">
    <location>
        <begin position="782"/>
        <end position="795"/>
    </location>
</feature>
<reference evidence="2 3" key="1">
    <citation type="submission" date="2023-09" db="EMBL/GenBank/DDBJ databases">
        <title>Complete-Gapless Cercospora beticola genome.</title>
        <authorList>
            <person name="Wyatt N.A."/>
            <person name="Spanner R.E."/>
            <person name="Bolton M.D."/>
        </authorList>
    </citation>
    <scope>NUCLEOTIDE SEQUENCE [LARGE SCALE GENOMIC DNA]</scope>
    <source>
        <strain evidence="2">Cb09-40</strain>
    </source>
</reference>
<sequence>MVTTLHDLGISINEWEDNRLMRGFPNSLTITQSFKARLVPDQVEVPIPSGCLCQLKAIDESSDGVPRMVRLDIFNNAEYRVFASKLEECAAPDWFAVSQIRSGNGHLLSSRSFARSNAKDEPVPTVPTDSDPQATQVRVLNRAIHVVLMDGSISIMTPGTTVDICESSRVEGFCILRTEDDRIAPIWRSHLKGISQWKIEGEKPSAEPEPPQNFTSSHKEKHRLYVVCHKTYGMGHQGHLFPLEEGAKVLLTATCNRFGYFRDTSGNIFVLTDDQIEDSLLGMPVSELPLLAVPPAELPSLFKRWLEQATHRRHNDRVSPGTTMMSDVVGTNLSRDQIANLPKNHEGFPLPPSGFVPPLGGCDVLATQFGYYDFASTADQDAAHALGLEAAGSVVWALHYGISGVTDIRLIWVPGTLEGTQAPFGACNAHVMITIINFMRLWHFGKGSVPPDELPIFTGLDEFWHEREGANVSMLHSLRSDYPPARPLLSEIDIERQMYDRQGYLSRARRRATPLRNFRTNPESKAGDLQQEILRASDRSWQFRQPLERPPIDPSAPEHERTSTHPYFLHTSYHELLPDVLYLFEKTPDRKAGVALRKKVFRRGNECIAALDLKLPLLNAYGETKSTIVRTYGDNTAEVLLRDIPFAPARIASNEWAPHMGAIYTLGIGRIGWKEMVARMPYITRTNSTWYTNNWTEACRRYRLIPDKILEYKDSPMPPQFKANNTLRGIAPGVVDPTVAYGRPVQDVAGNWHGSNKVEFAIDDTDEKSPVEKFANAVGGRSGRENRIKKARQERIAWQTEWSHSTPEEADEGNGGEEKEQR</sequence>
<organism evidence="2 3">
    <name type="scientific">Cercospora beticola</name>
    <name type="common">Sugarbeet leaf spot fungus</name>
    <dbReference type="NCBI Taxonomy" id="122368"/>
    <lineage>
        <taxon>Eukaryota</taxon>
        <taxon>Fungi</taxon>
        <taxon>Dikarya</taxon>
        <taxon>Ascomycota</taxon>
        <taxon>Pezizomycotina</taxon>
        <taxon>Dothideomycetes</taxon>
        <taxon>Dothideomycetidae</taxon>
        <taxon>Mycosphaerellales</taxon>
        <taxon>Mycosphaerellaceae</taxon>
        <taxon>Cercospora</taxon>
    </lineage>
</organism>
<dbReference type="GeneID" id="35433481"/>
<dbReference type="EMBL" id="CP134190">
    <property type="protein sequence ID" value="WPB05984.1"/>
    <property type="molecule type" value="Genomic_DNA"/>
</dbReference>
<gene>
    <name evidence="2" type="ORF">RHO25_010639</name>
</gene>
<keyword evidence="3" id="KW-1185">Reference proteome</keyword>
<evidence type="ECO:0000256" key="1">
    <source>
        <dbReference type="SAM" id="MobiDB-lite"/>
    </source>
</evidence>
<accession>A0ABZ0P2D5</accession>
<dbReference type="Proteomes" id="UP001302367">
    <property type="component" value="Chromosome 7"/>
</dbReference>